<proteinExistence type="predicted"/>
<evidence type="ECO:0000313" key="2">
    <source>
        <dbReference type="Proteomes" id="UP000295781"/>
    </source>
</evidence>
<organism evidence="1 2">
    <name type="scientific">Sorangium cellulosum</name>
    <name type="common">Polyangium cellulosum</name>
    <dbReference type="NCBI Taxonomy" id="56"/>
    <lineage>
        <taxon>Bacteria</taxon>
        <taxon>Pseudomonadati</taxon>
        <taxon>Myxococcota</taxon>
        <taxon>Polyangia</taxon>
        <taxon>Polyangiales</taxon>
        <taxon>Polyangiaceae</taxon>
        <taxon>Sorangium</taxon>
    </lineage>
</organism>
<evidence type="ECO:0000313" key="1">
    <source>
        <dbReference type="EMBL" id="AUX26719.1"/>
    </source>
</evidence>
<gene>
    <name evidence="1" type="ORF">SOCEGT47_072890</name>
</gene>
<dbReference type="AlphaFoldDB" id="A0A4P2QAV4"/>
<dbReference type="Proteomes" id="UP000295781">
    <property type="component" value="Chromosome"/>
</dbReference>
<sequence length="122" mass="14062">MDGAKRDYYAGFEGEPEVRFHWTGDDGLERAVRLWVGYFDQIMSAIEPEEVGWTGLALPYHLNEGWYDSSPWPIPELESVIEQWRRIDTSRLDEPARAAHAEVLALLIEADTAHQPAWISYE</sequence>
<name>A0A4P2QAV4_SORCE</name>
<protein>
    <submittedName>
        <fullName evidence="1">Uncharacterized protein</fullName>
    </submittedName>
</protein>
<dbReference type="EMBL" id="CP012670">
    <property type="protein sequence ID" value="AUX26719.1"/>
    <property type="molecule type" value="Genomic_DNA"/>
</dbReference>
<dbReference type="OrthoDB" id="1830797at2"/>
<reference evidence="1 2" key="1">
    <citation type="submission" date="2015-09" db="EMBL/GenBank/DDBJ databases">
        <title>Sorangium comparison.</title>
        <authorList>
            <person name="Zaburannyi N."/>
            <person name="Bunk B."/>
            <person name="Overmann J."/>
            <person name="Mueller R."/>
        </authorList>
    </citation>
    <scope>NUCLEOTIDE SEQUENCE [LARGE SCALE GENOMIC DNA]</scope>
    <source>
        <strain evidence="1 2">So ceGT47</strain>
    </source>
</reference>
<accession>A0A4P2QAV4</accession>
<dbReference type="RefSeq" id="WP_129354506.1">
    <property type="nucleotide sequence ID" value="NZ_CP012670.1"/>
</dbReference>